<accession>A0A7X3IDN9</accession>
<dbReference type="Pfam" id="PF00109">
    <property type="entry name" value="ketoacyl-synt"/>
    <property type="match status" value="1"/>
</dbReference>
<name>A0A7X3IDN9_9BACL</name>
<dbReference type="InterPro" id="IPR006162">
    <property type="entry name" value="Ppantetheine_attach_site"/>
</dbReference>
<evidence type="ECO:0000259" key="9">
    <source>
        <dbReference type="PROSITE" id="PS52004"/>
    </source>
</evidence>
<evidence type="ECO:0000313" key="11">
    <source>
        <dbReference type="Proteomes" id="UP000460318"/>
    </source>
</evidence>
<gene>
    <name evidence="10" type="ORF">GRF59_00010</name>
</gene>
<dbReference type="Gene3D" id="3.40.47.10">
    <property type="match status" value="1"/>
</dbReference>
<keyword evidence="3 10" id="KW-0808">Transferase</keyword>
<feature type="compositionally biased region" description="Polar residues" evidence="7">
    <location>
        <begin position="919"/>
        <end position="929"/>
    </location>
</feature>
<evidence type="ECO:0000256" key="2">
    <source>
        <dbReference type="ARBA" id="ARBA00022553"/>
    </source>
</evidence>
<dbReference type="InterPro" id="IPR014031">
    <property type="entry name" value="Ketoacyl_synth_C"/>
</dbReference>
<feature type="domain" description="Ketosynthase family 3 (KS3)" evidence="9">
    <location>
        <begin position="8"/>
        <end position="434"/>
    </location>
</feature>
<evidence type="ECO:0000313" key="10">
    <source>
        <dbReference type="EMBL" id="MWV42003.1"/>
    </source>
</evidence>
<organism evidence="10 11">
    <name type="scientific">Paenibacillus dendrobii</name>
    <dbReference type="NCBI Taxonomy" id="2691084"/>
    <lineage>
        <taxon>Bacteria</taxon>
        <taxon>Bacillati</taxon>
        <taxon>Bacillota</taxon>
        <taxon>Bacilli</taxon>
        <taxon>Bacillales</taxon>
        <taxon>Paenibacillaceae</taxon>
        <taxon>Paenibacillus</taxon>
    </lineage>
</organism>
<dbReference type="Pfam" id="PF07993">
    <property type="entry name" value="NAD_binding_4"/>
    <property type="match status" value="1"/>
</dbReference>
<dbReference type="InterPro" id="IPR018201">
    <property type="entry name" value="Ketoacyl_synth_AS"/>
</dbReference>
<dbReference type="FunFam" id="3.40.47.10:FF:000042">
    <property type="entry name" value="Polyketide synthase Pks13"/>
    <property type="match status" value="1"/>
</dbReference>
<dbReference type="Gene3D" id="3.30.70.3290">
    <property type="match status" value="1"/>
</dbReference>
<dbReference type="SUPFAM" id="SSF53901">
    <property type="entry name" value="Thiolase-like"/>
    <property type="match status" value="1"/>
</dbReference>
<evidence type="ECO:0000256" key="6">
    <source>
        <dbReference type="ARBA" id="ARBA00023268"/>
    </source>
</evidence>
<dbReference type="GO" id="GO:0004312">
    <property type="term" value="F:fatty acid synthase activity"/>
    <property type="evidence" value="ECO:0007669"/>
    <property type="project" value="TreeGrafter"/>
</dbReference>
<dbReference type="Gene3D" id="3.40.366.10">
    <property type="entry name" value="Malonyl-Coenzyme A Acyl Carrier Protein, domain 2"/>
    <property type="match status" value="1"/>
</dbReference>
<dbReference type="SMART" id="SM00827">
    <property type="entry name" value="PKS_AT"/>
    <property type="match status" value="1"/>
</dbReference>
<dbReference type="GO" id="GO:0004315">
    <property type="term" value="F:3-oxoacyl-[acyl-carrier-protein] synthase activity"/>
    <property type="evidence" value="ECO:0007669"/>
    <property type="project" value="InterPro"/>
</dbReference>
<evidence type="ECO:0000256" key="1">
    <source>
        <dbReference type="ARBA" id="ARBA00022450"/>
    </source>
</evidence>
<dbReference type="SUPFAM" id="SSF51735">
    <property type="entry name" value="NAD(P)-binding Rossmann-fold domains"/>
    <property type="match status" value="1"/>
</dbReference>
<dbReference type="PANTHER" id="PTHR43775:SF51">
    <property type="entry name" value="INACTIVE PHENOLPHTHIOCEROL SYNTHESIS POLYKETIDE SYNTHASE TYPE I PKS1-RELATED"/>
    <property type="match status" value="1"/>
</dbReference>
<evidence type="ECO:0000256" key="3">
    <source>
        <dbReference type="ARBA" id="ARBA00022679"/>
    </source>
</evidence>
<dbReference type="PROSITE" id="PS00606">
    <property type="entry name" value="KS3_1"/>
    <property type="match status" value="1"/>
</dbReference>
<dbReference type="CDD" id="cd00833">
    <property type="entry name" value="PKS"/>
    <property type="match status" value="1"/>
</dbReference>
<dbReference type="InterPro" id="IPR014030">
    <property type="entry name" value="Ketoacyl_synth_N"/>
</dbReference>
<sequence>MNYEIEQDNAIAVVGMSVRFPGAKTVEEFWDNLRNGVESITFFSEEDLKRSGIPSSVYELPEYVRAKPILEGIDLFDADFFQFTPKEASLTDPQQRIFLECAWEALEMAGYHAEGYDGRIGVFGGVGESTYFLFHIFSRPDVMEELGKMQSKLLNDKDFLSTRVSYKLNLQGPSMTVQTACSTALVNVHLACQSLLNGECDTALAGAASIAMPNKSGYLYEEGNIYSADGHCRAFDKDSDGTVFGDGVGVVLLKRLEDALEDGDTIHAVIKGSAMNNDGNTKIGFTAPSARGQAKVIAEALSMAATAPESIGYIETHGTGTKLGDMIEIEALKQCYHTEPDGQRIVLGSVKTNMGHLNTAAGIAGLIKTILILKHGQIPATLHYTAPNPRLDLEHSSFMVNSSLMEWERGDMPRRASVSSFGVGGTNVHLIMEETPPLAETQESERWELLPLSAKTPNALERMTDNLQTYLRENETAKLSDVAYTLQHGRKNFQNRRMLVCRDKSDAVDLLQHPGDKRAGTFLDDPSGSSDEARASIFMFPGQGAEYKGIGRELYEAFPLFKKEVDRCSDLFKAHLNIDIREQIGSWKSNEDSSRTLDSFSSLPVIFSVEYAIASLLLSWGIQPAAVIGHGTGEYAAACISGMIGLEDATALVAARVRLFQTLKPASVIYVERSEDELTPELDGRIRVASVNGASSCVVAGEEEEIRRLSSRLEEQGVNFRSLQSSHYIAANELDESGVHQFERTVRNLRINSPRIPYVSSLTGTWMTADEAADHAYWSRHLQGTVRFAAGIKELIRQNPHFLFSEVGPGQSLGACIKSLYEEIGESPVVLNTLKRSNQDQSDVFLLLSLAGTHWLYGQTIDWQQLQSGETARRRVPLPTYPFERKRYWIDPDLSAIFGRGAKEGGESPSAAKNKVETGETSSRAISPATKNSSEHIIAEIFAEILGVNNPGPQDNFFDLGGSSLVAAQLLSKMNKAFQSHFSLDVIFAAPTVQGIANAVNRIREQDTSMNSPAISALDDIQLDQELRDSIHALADTQSTDGRSSSVEGIFLTGATGFIGSHVLYDLLRETGSDIYCLVRAKTAEEAKDRIRDNMLQYWIWPEESASRIIPVLGSLEEDNLGMTEEQFDEIASKISVIYHMAAWVNWIYPYSELRGANVLGTKEIIRLACDTSLKPVHFMSSVAVFDSPELPLTYDCYENENTRQYRTFQTGYAESKWASEQLLLEARSEGLPVSIYRSAYVTGSSLHGRSNTNDFVFRMVKGCIQMGVAPYTDLYVNITPVDYVARSIVYLSRQKESKHPVYHITNQETSTWLALLGWIRGYGYHLDLISVNEWNEKLEQAIQESQDNALTPFLFYFAPEKEPHSTEDEVPIQGKTYDSQNAIEMLQSSSIVCPKVDDSLLRKYFDYLVDCGFLTSPFAARL</sequence>
<dbReference type="RefSeq" id="WP_160495644.1">
    <property type="nucleotide sequence ID" value="NZ_WUBI01000001.1"/>
</dbReference>
<keyword evidence="6" id="KW-0511">Multifunctional enzyme</keyword>
<dbReference type="InterPro" id="IPR036291">
    <property type="entry name" value="NAD(P)-bd_dom_sf"/>
</dbReference>
<comment type="caution">
    <text evidence="10">The sequence shown here is derived from an EMBL/GenBank/DDBJ whole genome shotgun (WGS) entry which is preliminary data.</text>
</comment>
<dbReference type="EMBL" id="WUBI01000001">
    <property type="protein sequence ID" value="MWV42003.1"/>
    <property type="molecule type" value="Genomic_DNA"/>
</dbReference>
<dbReference type="InterPro" id="IPR009081">
    <property type="entry name" value="PP-bd_ACP"/>
</dbReference>
<dbReference type="InterPro" id="IPR050091">
    <property type="entry name" value="PKS_NRPS_Biosynth_Enz"/>
</dbReference>
<dbReference type="InterPro" id="IPR016036">
    <property type="entry name" value="Malonyl_transacylase_ACP-bd"/>
</dbReference>
<dbReference type="Pfam" id="PF00550">
    <property type="entry name" value="PP-binding"/>
    <property type="match status" value="1"/>
</dbReference>
<dbReference type="InterPro" id="IPR013120">
    <property type="entry name" value="FAR_NAD-bd"/>
</dbReference>
<keyword evidence="2" id="KW-0597">Phosphoprotein</keyword>
<protein>
    <submittedName>
        <fullName evidence="10">Acyltransferase domain-containing protein</fullName>
    </submittedName>
</protein>
<dbReference type="PANTHER" id="PTHR43775">
    <property type="entry name" value="FATTY ACID SYNTHASE"/>
    <property type="match status" value="1"/>
</dbReference>
<dbReference type="SUPFAM" id="SSF52151">
    <property type="entry name" value="FabD/lysophospholipase-like"/>
    <property type="match status" value="1"/>
</dbReference>
<evidence type="ECO:0000256" key="4">
    <source>
        <dbReference type="ARBA" id="ARBA00022832"/>
    </source>
</evidence>
<dbReference type="InterPro" id="IPR036736">
    <property type="entry name" value="ACP-like_sf"/>
</dbReference>
<keyword evidence="10" id="KW-0012">Acyltransferase</keyword>
<feature type="domain" description="Carrier" evidence="8">
    <location>
        <begin position="929"/>
        <end position="1004"/>
    </location>
</feature>
<dbReference type="InterPro" id="IPR001227">
    <property type="entry name" value="Ac_transferase_dom_sf"/>
</dbReference>
<dbReference type="SMART" id="SM00825">
    <property type="entry name" value="PKS_KS"/>
    <property type="match status" value="1"/>
</dbReference>
<reference evidence="10 11" key="1">
    <citation type="submission" date="2019-12" db="EMBL/GenBank/DDBJ databases">
        <title>Paenibacillus sp. nov., an endophytic bacterium isolated from the stem of Dendrobium.</title>
        <authorList>
            <person name="Zhao R."/>
        </authorList>
    </citation>
    <scope>NUCLEOTIDE SEQUENCE [LARGE SCALE GENOMIC DNA]</scope>
    <source>
        <strain evidence="10 11">HJL G12</strain>
    </source>
</reference>
<dbReference type="InterPro" id="IPR020841">
    <property type="entry name" value="PKS_Beta-ketoAc_synthase_dom"/>
</dbReference>
<dbReference type="PROSITE" id="PS52004">
    <property type="entry name" value="KS3_2"/>
    <property type="match status" value="1"/>
</dbReference>
<dbReference type="SUPFAM" id="SSF55048">
    <property type="entry name" value="Probable ACP-binding domain of malonyl-CoA ACP transacylase"/>
    <property type="match status" value="1"/>
</dbReference>
<dbReference type="Gene3D" id="3.30.70.250">
    <property type="entry name" value="Malonyl-CoA ACP transacylase, ACP-binding"/>
    <property type="match status" value="1"/>
</dbReference>
<dbReference type="SUPFAM" id="SSF47336">
    <property type="entry name" value="ACP-like"/>
    <property type="match status" value="1"/>
</dbReference>
<dbReference type="InterPro" id="IPR016035">
    <property type="entry name" value="Acyl_Trfase/lysoPLipase"/>
</dbReference>
<dbReference type="GO" id="GO:0006633">
    <property type="term" value="P:fatty acid biosynthetic process"/>
    <property type="evidence" value="ECO:0007669"/>
    <property type="project" value="InterPro"/>
</dbReference>
<dbReference type="Gene3D" id="1.10.1200.10">
    <property type="entry name" value="ACP-like"/>
    <property type="match status" value="1"/>
</dbReference>
<dbReference type="Pfam" id="PF00698">
    <property type="entry name" value="Acyl_transf_1"/>
    <property type="match status" value="1"/>
</dbReference>
<keyword evidence="1" id="KW-0596">Phosphopantetheine</keyword>
<feature type="region of interest" description="Disordered" evidence="7">
    <location>
        <begin position="901"/>
        <end position="929"/>
    </location>
</feature>
<dbReference type="PROSITE" id="PS00012">
    <property type="entry name" value="PHOSPHOPANTETHEINE"/>
    <property type="match status" value="1"/>
</dbReference>
<dbReference type="CDD" id="cd05235">
    <property type="entry name" value="SDR_e1"/>
    <property type="match status" value="1"/>
</dbReference>
<evidence type="ECO:0000256" key="5">
    <source>
        <dbReference type="ARBA" id="ARBA00023098"/>
    </source>
</evidence>
<keyword evidence="5" id="KW-0443">Lipid metabolism</keyword>
<dbReference type="InterPro" id="IPR014043">
    <property type="entry name" value="Acyl_transferase_dom"/>
</dbReference>
<evidence type="ECO:0000256" key="7">
    <source>
        <dbReference type="SAM" id="MobiDB-lite"/>
    </source>
</evidence>
<dbReference type="PROSITE" id="PS50075">
    <property type="entry name" value="CARRIER"/>
    <property type="match status" value="1"/>
</dbReference>
<proteinExistence type="predicted"/>
<dbReference type="NCBIfam" id="TIGR01746">
    <property type="entry name" value="Thioester-redct"/>
    <property type="match status" value="1"/>
</dbReference>
<dbReference type="Pfam" id="PF02801">
    <property type="entry name" value="Ketoacyl-synt_C"/>
    <property type="match status" value="1"/>
</dbReference>
<keyword evidence="11" id="KW-1185">Reference proteome</keyword>
<dbReference type="Pfam" id="PF22621">
    <property type="entry name" value="CurL-like_PKS_C"/>
    <property type="match status" value="1"/>
</dbReference>
<keyword evidence="4" id="KW-0276">Fatty acid metabolism</keyword>
<dbReference type="InterPro" id="IPR010080">
    <property type="entry name" value="Thioester_reductase-like_dom"/>
</dbReference>
<evidence type="ECO:0000259" key="8">
    <source>
        <dbReference type="PROSITE" id="PS50075"/>
    </source>
</evidence>
<dbReference type="InterPro" id="IPR016039">
    <property type="entry name" value="Thiolase-like"/>
</dbReference>
<dbReference type="Gene3D" id="3.40.50.720">
    <property type="entry name" value="NAD(P)-binding Rossmann-like Domain"/>
    <property type="match status" value="1"/>
</dbReference>
<dbReference type="Proteomes" id="UP000460318">
    <property type="component" value="Unassembled WGS sequence"/>
</dbReference>